<dbReference type="Pfam" id="PF04082">
    <property type="entry name" value="Fungal_trans"/>
    <property type="match status" value="1"/>
</dbReference>
<gene>
    <name evidence="8" type="ORF">BO71DRAFT_397418</name>
</gene>
<keyword evidence="9" id="KW-1185">Reference proteome</keyword>
<proteinExistence type="predicted"/>
<evidence type="ECO:0000256" key="5">
    <source>
        <dbReference type="ARBA" id="ARBA00023242"/>
    </source>
</evidence>
<keyword evidence="4" id="KW-0804">Transcription</keyword>
<feature type="compositionally biased region" description="Polar residues" evidence="6">
    <location>
        <begin position="91"/>
        <end position="108"/>
    </location>
</feature>
<dbReference type="Gene3D" id="4.10.240.10">
    <property type="entry name" value="Zn(2)-C6 fungal-type DNA-binding domain"/>
    <property type="match status" value="1"/>
</dbReference>
<dbReference type="GO" id="GO:0008270">
    <property type="term" value="F:zinc ion binding"/>
    <property type="evidence" value="ECO:0007669"/>
    <property type="project" value="InterPro"/>
</dbReference>
<dbReference type="AlphaFoldDB" id="A0A319DFN7"/>
<dbReference type="SMART" id="SM00066">
    <property type="entry name" value="GAL4"/>
    <property type="match status" value="1"/>
</dbReference>
<keyword evidence="1" id="KW-0479">Metal-binding</keyword>
<dbReference type="Pfam" id="PF00172">
    <property type="entry name" value="Zn_clus"/>
    <property type="match status" value="1"/>
</dbReference>
<dbReference type="PROSITE" id="PS00463">
    <property type="entry name" value="ZN2_CY6_FUNGAL_1"/>
    <property type="match status" value="1"/>
</dbReference>
<dbReference type="CDD" id="cd12148">
    <property type="entry name" value="fungal_TF_MHR"/>
    <property type="match status" value="1"/>
</dbReference>
<evidence type="ECO:0000256" key="1">
    <source>
        <dbReference type="ARBA" id="ARBA00022723"/>
    </source>
</evidence>
<dbReference type="GO" id="GO:0000981">
    <property type="term" value="F:DNA-binding transcription factor activity, RNA polymerase II-specific"/>
    <property type="evidence" value="ECO:0007669"/>
    <property type="project" value="InterPro"/>
</dbReference>
<dbReference type="CDD" id="cd00067">
    <property type="entry name" value="GAL4"/>
    <property type="match status" value="1"/>
</dbReference>
<dbReference type="InterPro" id="IPR001138">
    <property type="entry name" value="Zn2Cys6_DnaBD"/>
</dbReference>
<accession>A0A319DFN7</accession>
<evidence type="ECO:0000313" key="8">
    <source>
        <dbReference type="EMBL" id="PYH96176.1"/>
    </source>
</evidence>
<dbReference type="InterPro" id="IPR050987">
    <property type="entry name" value="AtrR-like"/>
</dbReference>
<evidence type="ECO:0000256" key="4">
    <source>
        <dbReference type="ARBA" id="ARBA00023163"/>
    </source>
</evidence>
<feature type="domain" description="Zn(2)-C6 fungal-type" evidence="7">
    <location>
        <begin position="20"/>
        <end position="50"/>
    </location>
</feature>
<dbReference type="OrthoDB" id="103819at2759"/>
<keyword evidence="3" id="KW-0238">DNA-binding</keyword>
<dbReference type="GO" id="GO:0006351">
    <property type="term" value="P:DNA-templated transcription"/>
    <property type="evidence" value="ECO:0007669"/>
    <property type="project" value="InterPro"/>
</dbReference>
<dbReference type="SUPFAM" id="SSF57701">
    <property type="entry name" value="Zn2/Cys6 DNA-binding domain"/>
    <property type="match status" value="1"/>
</dbReference>
<reference evidence="8 9" key="1">
    <citation type="submission" date="2018-02" db="EMBL/GenBank/DDBJ databases">
        <title>The genomes of Aspergillus section Nigri reveals drivers in fungal speciation.</title>
        <authorList>
            <consortium name="DOE Joint Genome Institute"/>
            <person name="Vesth T.C."/>
            <person name="Nybo J."/>
            <person name="Theobald S."/>
            <person name="Brandl J."/>
            <person name="Frisvad J.C."/>
            <person name="Nielsen K.F."/>
            <person name="Lyhne E.K."/>
            <person name="Kogle M.E."/>
            <person name="Kuo A."/>
            <person name="Riley R."/>
            <person name="Clum A."/>
            <person name="Nolan M."/>
            <person name="Lipzen A."/>
            <person name="Salamov A."/>
            <person name="Henrissat B."/>
            <person name="Wiebenga A."/>
            <person name="De vries R.P."/>
            <person name="Grigoriev I.V."/>
            <person name="Mortensen U.H."/>
            <person name="Andersen M.R."/>
            <person name="Baker S.E."/>
        </authorList>
    </citation>
    <scope>NUCLEOTIDE SEQUENCE [LARGE SCALE GENOMIC DNA]</scope>
    <source>
        <strain evidence="8 9">CBS 707.79</strain>
    </source>
</reference>
<dbReference type="PANTHER" id="PTHR46910:SF25">
    <property type="entry name" value="ABC-TRANSPORTER-REGULATING TRANSCRIPTION FACTOR"/>
    <property type="match status" value="1"/>
</dbReference>
<dbReference type="InterPro" id="IPR007219">
    <property type="entry name" value="XnlR_reg_dom"/>
</dbReference>
<dbReference type="InterPro" id="IPR036864">
    <property type="entry name" value="Zn2-C6_fun-type_DNA-bd_sf"/>
</dbReference>
<protein>
    <recommendedName>
        <fullName evidence="7">Zn(2)-C6 fungal-type domain-containing protein</fullName>
    </recommendedName>
</protein>
<organism evidence="8 9">
    <name type="scientific">Aspergillus ellipticus CBS 707.79</name>
    <dbReference type="NCBI Taxonomy" id="1448320"/>
    <lineage>
        <taxon>Eukaryota</taxon>
        <taxon>Fungi</taxon>
        <taxon>Dikarya</taxon>
        <taxon>Ascomycota</taxon>
        <taxon>Pezizomycotina</taxon>
        <taxon>Eurotiomycetes</taxon>
        <taxon>Eurotiomycetidae</taxon>
        <taxon>Eurotiales</taxon>
        <taxon>Aspergillaceae</taxon>
        <taxon>Aspergillus</taxon>
        <taxon>Aspergillus subgen. Circumdati</taxon>
    </lineage>
</organism>
<evidence type="ECO:0000313" key="9">
    <source>
        <dbReference type="Proteomes" id="UP000247810"/>
    </source>
</evidence>
<keyword evidence="2" id="KW-0805">Transcription regulation</keyword>
<name>A0A319DFN7_9EURO</name>
<dbReference type="GO" id="GO:0003677">
    <property type="term" value="F:DNA binding"/>
    <property type="evidence" value="ECO:0007669"/>
    <property type="project" value="UniProtKB-KW"/>
</dbReference>
<dbReference type="PANTHER" id="PTHR46910">
    <property type="entry name" value="TRANSCRIPTION FACTOR PDR1"/>
    <property type="match status" value="1"/>
</dbReference>
<dbReference type="GO" id="GO:0009893">
    <property type="term" value="P:positive regulation of metabolic process"/>
    <property type="evidence" value="ECO:0007669"/>
    <property type="project" value="UniProtKB-ARBA"/>
</dbReference>
<feature type="region of interest" description="Disordered" evidence="6">
    <location>
        <begin position="91"/>
        <end position="111"/>
    </location>
</feature>
<evidence type="ECO:0000259" key="7">
    <source>
        <dbReference type="PROSITE" id="PS50048"/>
    </source>
</evidence>
<sequence>MQRNPKKRPRSSPDADLLPACNQCRSRKVRCDRVQPECSTCRKANVPCDFSASFKRVNPAKQLLHDFSAVLSRLDHVDRTLARLSQQVDSLSSPSGAIRTPETSMTESRTAKDGIAEEVTTKQIVETEDSGERVYGYPAALCLFRASQKLLWTALGGYPNMTPMRGALAMAADRSSLRPSLVRHSEVFPFRGKCMEPPVTSDQAPISLPPLAVLEAAIPCYLESINAQIPVFDAGSLHATIQACYQALNVPVNPVWAVCFNSIVLLVWNLEARAAQRLGSALIDPWENKAMTALLFANCRRGLADLERLSQPTLGNVQALILLTLVARDFFHTAVFEKVCQTACQVARSMGLNRSVETLEQMEDNAQLRTRQRLFWILYSLDKQRVFLSGQSCDLYLFDSDFQPRRCNNAMLPASQLQSAAVQMMTIWEEIYLCLYSSRAARFGAEHRRDQIRALRRMYEDFTQQQEELLSPSFLARAPELCMMQLELKYCYHVGQVLIYRCDQSEESRRDSRKHSVQALRAMSDVFHAPVTAHSCAVLSRMFQNYPLISFHDLCIVYLISTNADEVAPYVSLLDDVREQLGTLRHPEFPTNYVVKLHQGVSWCTDLMELVKQAVSTPESSESHYIVTPPATSVGLESELPCAVPDPGYEALVKPLANPFEGVNVPEFFFDPVMMENFFADQFRMA</sequence>
<evidence type="ECO:0000256" key="6">
    <source>
        <dbReference type="SAM" id="MobiDB-lite"/>
    </source>
</evidence>
<keyword evidence="5" id="KW-0539">Nucleus</keyword>
<dbReference type="PROSITE" id="PS50048">
    <property type="entry name" value="ZN2_CY6_FUNGAL_2"/>
    <property type="match status" value="1"/>
</dbReference>
<dbReference type="VEuPathDB" id="FungiDB:BO71DRAFT_397418"/>
<dbReference type="EMBL" id="KZ825842">
    <property type="protein sequence ID" value="PYH96176.1"/>
    <property type="molecule type" value="Genomic_DNA"/>
</dbReference>
<dbReference type="STRING" id="1448320.A0A319DFN7"/>
<dbReference type="Proteomes" id="UP000247810">
    <property type="component" value="Unassembled WGS sequence"/>
</dbReference>
<evidence type="ECO:0000256" key="3">
    <source>
        <dbReference type="ARBA" id="ARBA00023125"/>
    </source>
</evidence>
<evidence type="ECO:0000256" key="2">
    <source>
        <dbReference type="ARBA" id="ARBA00023015"/>
    </source>
</evidence>